<proteinExistence type="predicted"/>
<keyword evidence="3" id="KW-1185">Reference proteome</keyword>
<dbReference type="EMBL" id="JAHWGI010001078">
    <property type="protein sequence ID" value="KAK3922234.1"/>
    <property type="molecule type" value="Genomic_DNA"/>
</dbReference>
<dbReference type="Pfam" id="PF21787">
    <property type="entry name" value="TNP-like_RNaseH_N"/>
    <property type="match status" value="1"/>
</dbReference>
<keyword evidence="2" id="KW-0547">Nucleotide-binding</keyword>
<organism evidence="2 3">
    <name type="scientific">Frankliniella fusca</name>
    <dbReference type="NCBI Taxonomy" id="407009"/>
    <lineage>
        <taxon>Eukaryota</taxon>
        <taxon>Metazoa</taxon>
        <taxon>Ecdysozoa</taxon>
        <taxon>Arthropoda</taxon>
        <taxon>Hexapoda</taxon>
        <taxon>Insecta</taxon>
        <taxon>Pterygota</taxon>
        <taxon>Neoptera</taxon>
        <taxon>Paraneoptera</taxon>
        <taxon>Thysanoptera</taxon>
        <taxon>Terebrantia</taxon>
        <taxon>Thripoidea</taxon>
        <taxon>Thripidae</taxon>
        <taxon>Frankliniella</taxon>
    </lineage>
</organism>
<dbReference type="InterPro" id="IPR048365">
    <property type="entry name" value="TNP-like_RNaseH_N"/>
</dbReference>
<name>A0AAE1LKU9_9NEOP</name>
<sequence>MSCGRSGYQTLQKEVPDMKLPSIRTLQRALLDDVRDRDCVAFLDEMSSKSQLDFDLGTREFIGHVTLPGGQEDLSSKTEAYICLVHDGSKLLGTTSHPTKGMPKKKKEVVFEMIRRGHEAGLNVVALACDMGNRSMLYEMGFGTQKDNIRFSIPHPADPSKKPY</sequence>
<feature type="domain" description="Transposable element P transposase-like RNase H" evidence="1">
    <location>
        <begin position="26"/>
        <end position="134"/>
    </location>
</feature>
<dbReference type="Proteomes" id="UP001219518">
    <property type="component" value="Unassembled WGS sequence"/>
</dbReference>
<feature type="non-terminal residue" evidence="2">
    <location>
        <position position="164"/>
    </location>
</feature>
<protein>
    <submittedName>
        <fullName evidence="2">Macrolide export ATP-binding/permease protein MacB</fullName>
    </submittedName>
</protein>
<evidence type="ECO:0000313" key="2">
    <source>
        <dbReference type="EMBL" id="KAK3922234.1"/>
    </source>
</evidence>
<evidence type="ECO:0000313" key="3">
    <source>
        <dbReference type="Proteomes" id="UP001219518"/>
    </source>
</evidence>
<reference evidence="2" key="2">
    <citation type="journal article" date="2023" name="BMC Genomics">
        <title>Pest status, molecular evolution, and epigenetic factors derived from the genome assembly of Frankliniella fusca, a thysanopteran phytovirus vector.</title>
        <authorList>
            <person name="Catto M.A."/>
            <person name="Labadie P.E."/>
            <person name="Jacobson A.L."/>
            <person name="Kennedy G.G."/>
            <person name="Srinivasan R."/>
            <person name="Hunt B.G."/>
        </authorList>
    </citation>
    <scope>NUCLEOTIDE SEQUENCE</scope>
    <source>
        <strain evidence="2">PL_HMW_Pooled</strain>
    </source>
</reference>
<dbReference type="GO" id="GO:0005524">
    <property type="term" value="F:ATP binding"/>
    <property type="evidence" value="ECO:0007669"/>
    <property type="project" value="UniProtKB-KW"/>
</dbReference>
<accession>A0AAE1LKU9</accession>
<reference evidence="2" key="1">
    <citation type="submission" date="2021-07" db="EMBL/GenBank/DDBJ databases">
        <authorList>
            <person name="Catto M.A."/>
            <person name="Jacobson A."/>
            <person name="Kennedy G."/>
            <person name="Labadie P."/>
            <person name="Hunt B.G."/>
            <person name="Srinivasan R."/>
        </authorList>
    </citation>
    <scope>NUCLEOTIDE SEQUENCE</scope>
    <source>
        <strain evidence="2">PL_HMW_Pooled</strain>
        <tissue evidence="2">Head</tissue>
    </source>
</reference>
<keyword evidence="2" id="KW-0067">ATP-binding</keyword>
<gene>
    <name evidence="2" type="ORF">KUF71_011708</name>
</gene>
<evidence type="ECO:0000259" key="1">
    <source>
        <dbReference type="Pfam" id="PF21787"/>
    </source>
</evidence>
<comment type="caution">
    <text evidence="2">The sequence shown here is derived from an EMBL/GenBank/DDBJ whole genome shotgun (WGS) entry which is preliminary data.</text>
</comment>
<dbReference type="AlphaFoldDB" id="A0AAE1LKU9"/>